<dbReference type="EMBL" id="CP039291">
    <property type="protein sequence ID" value="QCB92866.1"/>
    <property type="molecule type" value="Genomic_DNA"/>
</dbReference>
<evidence type="ECO:0000256" key="5">
    <source>
        <dbReference type="ARBA" id="ARBA00022692"/>
    </source>
</evidence>
<feature type="transmembrane region" description="Helical" evidence="9">
    <location>
        <begin position="131"/>
        <end position="149"/>
    </location>
</feature>
<organism evidence="11 12">
    <name type="scientific">Cellulomonas shaoxiangyii</name>
    <dbReference type="NCBI Taxonomy" id="2566013"/>
    <lineage>
        <taxon>Bacteria</taxon>
        <taxon>Bacillati</taxon>
        <taxon>Actinomycetota</taxon>
        <taxon>Actinomycetes</taxon>
        <taxon>Micrococcales</taxon>
        <taxon>Cellulomonadaceae</taxon>
        <taxon>Cellulomonas</taxon>
    </lineage>
</organism>
<feature type="transmembrane region" description="Helical" evidence="9">
    <location>
        <begin position="216"/>
        <end position="235"/>
    </location>
</feature>
<feature type="transmembrane region" description="Helical" evidence="9">
    <location>
        <begin position="273"/>
        <end position="290"/>
    </location>
</feature>
<evidence type="ECO:0000256" key="1">
    <source>
        <dbReference type="ARBA" id="ARBA00004651"/>
    </source>
</evidence>
<evidence type="ECO:0000313" key="12">
    <source>
        <dbReference type="Proteomes" id="UP000296469"/>
    </source>
</evidence>
<dbReference type="PANTHER" id="PTHR22911:SF137">
    <property type="entry name" value="SOLUTE CARRIER FAMILY 35 MEMBER G2-RELATED"/>
    <property type="match status" value="1"/>
</dbReference>
<dbReference type="Proteomes" id="UP000296469">
    <property type="component" value="Chromosome"/>
</dbReference>
<name>A0A4P7SIA0_9CELL</name>
<dbReference type="InterPro" id="IPR037185">
    <property type="entry name" value="EmrE-like"/>
</dbReference>
<keyword evidence="4" id="KW-1003">Cell membrane</keyword>
<dbReference type="GO" id="GO:0005886">
    <property type="term" value="C:plasma membrane"/>
    <property type="evidence" value="ECO:0007669"/>
    <property type="project" value="UniProtKB-SubCell"/>
</dbReference>
<feature type="transmembrane region" description="Helical" evidence="9">
    <location>
        <begin position="46"/>
        <end position="63"/>
    </location>
</feature>
<feature type="transmembrane region" description="Helical" evidence="9">
    <location>
        <begin position="75"/>
        <end position="94"/>
    </location>
</feature>
<feature type="domain" description="EamA" evidence="10">
    <location>
        <begin position="12"/>
        <end position="147"/>
    </location>
</feature>
<dbReference type="AlphaFoldDB" id="A0A4P7SIA0"/>
<dbReference type="RefSeq" id="WP_135975047.1">
    <property type="nucleotide sequence ID" value="NZ_CP039291.1"/>
</dbReference>
<evidence type="ECO:0000256" key="9">
    <source>
        <dbReference type="SAM" id="Phobius"/>
    </source>
</evidence>
<keyword evidence="5 9" id="KW-0812">Transmembrane</keyword>
<feature type="transmembrane region" description="Helical" evidence="9">
    <location>
        <begin position="242"/>
        <end position="267"/>
    </location>
</feature>
<dbReference type="InterPro" id="IPR004626">
    <property type="entry name" value="RarD"/>
</dbReference>
<dbReference type="NCBIfam" id="TIGR00688">
    <property type="entry name" value="rarD"/>
    <property type="match status" value="1"/>
</dbReference>
<dbReference type="OrthoDB" id="369870at2"/>
<comment type="subcellular location">
    <subcellularLocation>
        <location evidence="1">Cell membrane</location>
        <topology evidence="1">Multi-pass membrane protein</topology>
    </subcellularLocation>
</comment>
<proteinExistence type="inferred from homology"/>
<protein>
    <submittedName>
        <fullName evidence="11">EamA family transporter RarD</fullName>
    </submittedName>
</protein>
<feature type="transmembrane region" description="Helical" evidence="9">
    <location>
        <begin position="184"/>
        <end position="204"/>
    </location>
</feature>
<evidence type="ECO:0000256" key="7">
    <source>
        <dbReference type="ARBA" id="ARBA00023136"/>
    </source>
</evidence>
<accession>A0A4P7SIA0</accession>
<feature type="transmembrane region" description="Helical" evidence="9">
    <location>
        <begin position="155"/>
        <end position="172"/>
    </location>
</feature>
<reference evidence="11 12" key="1">
    <citation type="submission" date="2019-04" db="EMBL/GenBank/DDBJ databases">
        <title>Isolation and identification of Cellulomonas shaoxiangyii sp. Nov. isolated from feces of the Tibetan antelopes (Pantholops hodgsonii) in the Qinghai-Tibet plateau of China.</title>
        <authorList>
            <person name="Tian Z."/>
        </authorList>
    </citation>
    <scope>NUCLEOTIDE SEQUENCE [LARGE SCALE GENOMIC DNA]</scope>
    <source>
        <strain evidence="11 12">Z28</strain>
    </source>
</reference>
<evidence type="ECO:0000256" key="6">
    <source>
        <dbReference type="ARBA" id="ARBA00022989"/>
    </source>
</evidence>
<feature type="compositionally biased region" description="Low complexity" evidence="8">
    <location>
        <begin position="310"/>
        <end position="323"/>
    </location>
</feature>
<feature type="domain" description="EamA" evidence="10">
    <location>
        <begin position="156"/>
        <end position="289"/>
    </location>
</feature>
<evidence type="ECO:0000256" key="2">
    <source>
        <dbReference type="ARBA" id="ARBA00007362"/>
    </source>
</evidence>
<evidence type="ECO:0000313" key="11">
    <source>
        <dbReference type="EMBL" id="QCB92866.1"/>
    </source>
</evidence>
<keyword evidence="12" id="KW-1185">Reference proteome</keyword>
<evidence type="ECO:0000259" key="10">
    <source>
        <dbReference type="Pfam" id="PF00892"/>
    </source>
</evidence>
<evidence type="ECO:0000256" key="8">
    <source>
        <dbReference type="SAM" id="MobiDB-lite"/>
    </source>
</evidence>
<keyword evidence="6 9" id="KW-1133">Transmembrane helix</keyword>
<feature type="transmembrane region" description="Helical" evidence="9">
    <location>
        <begin position="106"/>
        <end position="124"/>
    </location>
</feature>
<evidence type="ECO:0000256" key="4">
    <source>
        <dbReference type="ARBA" id="ARBA00022475"/>
    </source>
</evidence>
<comment type="similarity">
    <text evidence="2">Belongs to the EamA transporter family.</text>
</comment>
<gene>
    <name evidence="11" type="primary">rarD</name>
    <name evidence="11" type="ORF">E5225_04155</name>
</gene>
<feature type="region of interest" description="Disordered" evidence="8">
    <location>
        <begin position="304"/>
        <end position="323"/>
    </location>
</feature>
<dbReference type="SUPFAM" id="SSF103481">
    <property type="entry name" value="Multidrug resistance efflux transporter EmrE"/>
    <property type="match status" value="2"/>
</dbReference>
<feature type="transmembrane region" description="Helical" evidence="9">
    <location>
        <begin position="12"/>
        <end position="34"/>
    </location>
</feature>
<dbReference type="KEGG" id="celz:E5225_04155"/>
<dbReference type="PANTHER" id="PTHR22911">
    <property type="entry name" value="ACYL-MALONYL CONDENSING ENZYME-RELATED"/>
    <property type="match status" value="1"/>
</dbReference>
<dbReference type="Pfam" id="PF00892">
    <property type="entry name" value="EamA"/>
    <property type="match status" value="2"/>
</dbReference>
<keyword evidence="3" id="KW-0813">Transport</keyword>
<sequence length="345" mass="35544">MPEDPAPDRRAGLAAGVAAYVMWGGLPLFFPLLAPAGPVEIIAHRVVWSLLFCVLLLLATRTWGTFLTVLRDGRLLARLTLAAVLLAVNWLVFVHGVTTGHVVDAALGYFINPLVTVGLAVLVLGERLRAVQWVALGLGAAAVVVITAGLGRLPWIALTLAASFGVYGLIKSTVGARVPALPGLAAETAVLVPLAVGYLAWLQATGTGTWGAHGPWHAAGLAASGVLTAIPLLLFNSAARRLPLSVVGMLQYLAPVLQLAIGVLVAGEEMPPARWWGFGLVWVALLVLTADGLRNARATRLAARARTRRTAPSPGGPAEPAALDAGHAGALAAGDVSDPGAAPAR</sequence>
<keyword evidence="7 9" id="KW-0472">Membrane</keyword>
<evidence type="ECO:0000256" key="3">
    <source>
        <dbReference type="ARBA" id="ARBA00022448"/>
    </source>
</evidence>
<dbReference type="InterPro" id="IPR000620">
    <property type="entry name" value="EamA_dom"/>
</dbReference>